<sequence>MVRVPFTRSKSLMPVVAVTLNGKGPYQFVIDTGASATIVRQSLVKELGLRRNGEARGSSLSGTEVLSRHVATEVVIGGKLRVGELSVYASEGFEKQGFDGLLTANILTRLPCQLDYRAGEVRYYLDATQPMPLDGFGEIHASYITERGIDADKITVSIGFAGHSIDCLMDTGAGSALMLRGDYVRDYNLWDKYPLISEGQLRGVNGKALKTRLVEVKDIQVAGLWVPRMAVALGDPYDREGYNVRAPFQGILGAPFLSAFQLAFQPKSAVHIKASGGFAALAPPEKHVSNLPQTTPDRPVIPFRLGEDRRFNFVAEIDGKPLTGLLNLGDGTSSIGAETAAKFGLSKLAGGYDGAALSFGGVRRPGLTLRKARQPKQDLYLGADFVQMTPCRLDLDNKYMMCYLKGAPETTGYDRLPAQWLSDGTLMISGSLMDKPMRFRLDTGWGYGLILSSEAVKAHDLWDAFPKAENRLSGDGKGGMKKIRYTGAPRLDFGPYRIDPAPLTLNDPTGGGEEGYKGVDGVIGIGVLWRFNMIFVHDEVWFKPNQRFGYSPTSLPSKPAE</sequence>
<dbReference type="AlphaFoldDB" id="A0A3G9G1G0"/>
<dbReference type="CDD" id="cd05483">
    <property type="entry name" value="retropepsin_like_bacteria"/>
    <property type="match status" value="1"/>
</dbReference>
<dbReference type="Proteomes" id="UP000278756">
    <property type="component" value="Chromosome 1"/>
</dbReference>
<reference evidence="2" key="1">
    <citation type="journal article" date="2017" name="Biotechnol. Biofuels">
        <title>Evaluation of environmental bacterial communities as a factor affecting the growth of duckweed Lemna minor.</title>
        <authorList>
            <person name="Ishizawa H."/>
            <person name="Kuroda M."/>
            <person name="Morikawa M."/>
            <person name="Ike M."/>
        </authorList>
    </citation>
    <scope>NUCLEOTIDE SEQUENCE [LARGE SCALE GENOMIC DNA]</scope>
    <source>
        <strain evidence="2">M6</strain>
    </source>
</reference>
<dbReference type="InterPro" id="IPR001969">
    <property type="entry name" value="Aspartic_peptidase_AS"/>
</dbReference>
<gene>
    <name evidence="1" type="ORF">EM6_0265</name>
</gene>
<dbReference type="SUPFAM" id="SSF50630">
    <property type="entry name" value="Acid proteases"/>
    <property type="match status" value="1"/>
</dbReference>
<name>A0A3G9G1G0_9CAUL</name>
<evidence type="ECO:0000313" key="2">
    <source>
        <dbReference type="Proteomes" id="UP000278756"/>
    </source>
</evidence>
<organism evidence="1 2">
    <name type="scientific">Asticcacaulis excentricus</name>
    <dbReference type="NCBI Taxonomy" id="78587"/>
    <lineage>
        <taxon>Bacteria</taxon>
        <taxon>Pseudomonadati</taxon>
        <taxon>Pseudomonadota</taxon>
        <taxon>Alphaproteobacteria</taxon>
        <taxon>Caulobacterales</taxon>
        <taxon>Caulobacteraceae</taxon>
        <taxon>Asticcacaulis</taxon>
    </lineage>
</organism>
<accession>A0A3G9G1G0</accession>
<dbReference type="GO" id="GO:0006508">
    <property type="term" value="P:proteolysis"/>
    <property type="evidence" value="ECO:0007669"/>
    <property type="project" value="InterPro"/>
</dbReference>
<proteinExistence type="predicted"/>
<dbReference type="InterPro" id="IPR034122">
    <property type="entry name" value="Retropepsin-like_bacterial"/>
</dbReference>
<dbReference type="GO" id="GO:0004190">
    <property type="term" value="F:aspartic-type endopeptidase activity"/>
    <property type="evidence" value="ECO:0007669"/>
    <property type="project" value="InterPro"/>
</dbReference>
<reference evidence="2" key="2">
    <citation type="journal article" date="2017" name="Plant Physiol. Biochem.">
        <title>Differential oxidative and antioxidative response of duckweed Lemna minor toward plant growth promoting/inhibiting bacteria.</title>
        <authorList>
            <person name="Ishizawa H."/>
            <person name="Kuroda M."/>
            <person name="Morikawa M."/>
            <person name="Ike M."/>
        </authorList>
    </citation>
    <scope>NUCLEOTIDE SEQUENCE [LARGE SCALE GENOMIC DNA]</scope>
    <source>
        <strain evidence="2">M6</strain>
    </source>
</reference>
<dbReference type="EMBL" id="AP018827">
    <property type="protein sequence ID" value="BBF79695.1"/>
    <property type="molecule type" value="Genomic_DNA"/>
</dbReference>
<evidence type="ECO:0008006" key="3">
    <source>
        <dbReference type="Google" id="ProtNLM"/>
    </source>
</evidence>
<dbReference type="Gene3D" id="2.40.70.10">
    <property type="entry name" value="Acid Proteases"/>
    <property type="match status" value="3"/>
</dbReference>
<dbReference type="PROSITE" id="PS00141">
    <property type="entry name" value="ASP_PROTEASE"/>
    <property type="match status" value="1"/>
</dbReference>
<dbReference type="InterPro" id="IPR021109">
    <property type="entry name" value="Peptidase_aspartic_dom_sf"/>
</dbReference>
<dbReference type="Pfam" id="PF13650">
    <property type="entry name" value="Asp_protease_2"/>
    <property type="match status" value="1"/>
</dbReference>
<evidence type="ECO:0000313" key="1">
    <source>
        <dbReference type="EMBL" id="BBF79695.1"/>
    </source>
</evidence>
<protein>
    <recommendedName>
        <fullName evidence="3">Peptidase A2 domain-containing protein</fullName>
    </recommendedName>
</protein>